<reference evidence="2" key="1">
    <citation type="journal article" date="2017" name="Nat. Ecol. Evol.">
        <title>Genome expansion and lineage-specific genetic innovations in the forest pathogenic fungi Armillaria.</title>
        <authorList>
            <person name="Sipos G."/>
            <person name="Prasanna A.N."/>
            <person name="Walter M.C."/>
            <person name="O'Connor E."/>
            <person name="Balint B."/>
            <person name="Krizsan K."/>
            <person name="Kiss B."/>
            <person name="Hess J."/>
            <person name="Varga T."/>
            <person name="Slot J."/>
            <person name="Riley R."/>
            <person name="Boka B."/>
            <person name="Rigling D."/>
            <person name="Barry K."/>
            <person name="Lee J."/>
            <person name="Mihaltcheva S."/>
            <person name="LaButti K."/>
            <person name="Lipzen A."/>
            <person name="Waldron R."/>
            <person name="Moloney N.M."/>
            <person name="Sperisen C."/>
            <person name="Kredics L."/>
            <person name="Vagvoelgyi C."/>
            <person name="Patrignani A."/>
            <person name="Fitzpatrick D."/>
            <person name="Nagy I."/>
            <person name="Doyle S."/>
            <person name="Anderson J.B."/>
            <person name="Grigoriev I.V."/>
            <person name="Gueldener U."/>
            <person name="Muensterkoetter M."/>
            <person name="Nagy L.G."/>
        </authorList>
    </citation>
    <scope>NUCLEOTIDE SEQUENCE [LARGE SCALE GENOMIC DNA]</scope>
    <source>
        <strain evidence="2">C18/9</strain>
    </source>
</reference>
<sequence length="151" mass="17189">MQHGSDAAMDAAALRVHLDYLHNPHNLFTACSILATHGVEDKDQASIFRDITTLVQLRPRDAAWDECCRKPRVLAQSDGFFSEQLVWPKFYVEPRPLQADEIQVEKDNIRYAIHVLDDFFDGKAHTMGRLDRFLGWRVGQKPDATLGQGQV</sequence>
<name>A0A284RLD7_ARMOS</name>
<dbReference type="OMA" id="RECICIA"/>
<keyword evidence="2" id="KW-1185">Reference proteome</keyword>
<dbReference type="Proteomes" id="UP000219338">
    <property type="component" value="Unassembled WGS sequence"/>
</dbReference>
<evidence type="ECO:0000313" key="1">
    <source>
        <dbReference type="EMBL" id="SJL09571.1"/>
    </source>
</evidence>
<dbReference type="OrthoDB" id="3007646at2759"/>
<organism evidence="1 2">
    <name type="scientific">Armillaria ostoyae</name>
    <name type="common">Armillaria root rot fungus</name>
    <dbReference type="NCBI Taxonomy" id="47428"/>
    <lineage>
        <taxon>Eukaryota</taxon>
        <taxon>Fungi</taxon>
        <taxon>Dikarya</taxon>
        <taxon>Basidiomycota</taxon>
        <taxon>Agaricomycotina</taxon>
        <taxon>Agaricomycetes</taxon>
        <taxon>Agaricomycetidae</taxon>
        <taxon>Agaricales</taxon>
        <taxon>Marasmiineae</taxon>
        <taxon>Physalacriaceae</taxon>
        <taxon>Armillaria</taxon>
    </lineage>
</organism>
<evidence type="ECO:0000313" key="2">
    <source>
        <dbReference type="Proteomes" id="UP000219338"/>
    </source>
</evidence>
<gene>
    <name evidence="1" type="ORF">ARMOST_12951</name>
</gene>
<dbReference type="EMBL" id="FUEG01000011">
    <property type="protein sequence ID" value="SJL09571.1"/>
    <property type="molecule type" value="Genomic_DNA"/>
</dbReference>
<protein>
    <submittedName>
        <fullName evidence="1">Uncharacterized protein</fullName>
    </submittedName>
</protein>
<accession>A0A284RLD7</accession>
<proteinExistence type="predicted"/>
<dbReference type="AlphaFoldDB" id="A0A284RLD7"/>